<evidence type="ECO:0000313" key="2">
    <source>
        <dbReference type="EMBL" id="ACA87694.1"/>
    </source>
</evidence>
<keyword evidence="3" id="KW-1185">Reference proteome</keyword>
<accession>B1KQT8</accession>
<feature type="domain" description="Transcription factor zinc-finger" evidence="1">
    <location>
        <begin position="81"/>
        <end position="121"/>
    </location>
</feature>
<organism evidence="2 3">
    <name type="scientific">Shewanella woodyi (strain ATCC 51908 / MS32)</name>
    <dbReference type="NCBI Taxonomy" id="392500"/>
    <lineage>
        <taxon>Bacteria</taxon>
        <taxon>Pseudomonadati</taxon>
        <taxon>Pseudomonadota</taxon>
        <taxon>Gammaproteobacteria</taxon>
        <taxon>Alteromonadales</taxon>
        <taxon>Shewanellaceae</taxon>
        <taxon>Shewanella</taxon>
    </lineage>
</organism>
<feature type="domain" description="Transcription factor zinc-finger" evidence="1">
    <location>
        <begin position="13"/>
        <end position="49"/>
    </location>
</feature>
<name>B1KQT8_SHEWM</name>
<gene>
    <name evidence="2" type="ordered locus">Swoo_3426</name>
</gene>
<dbReference type="HOGENOM" id="CLU_1509592_0_0_6"/>
<reference evidence="2 3" key="1">
    <citation type="submission" date="2008-02" db="EMBL/GenBank/DDBJ databases">
        <title>Complete sequence of Shewanella woodyi ATCC 51908.</title>
        <authorList>
            <consortium name="US DOE Joint Genome Institute"/>
            <person name="Copeland A."/>
            <person name="Lucas S."/>
            <person name="Lapidus A."/>
            <person name="Glavina del Rio T."/>
            <person name="Dalin E."/>
            <person name="Tice H."/>
            <person name="Bruce D."/>
            <person name="Goodwin L."/>
            <person name="Pitluck S."/>
            <person name="Sims D."/>
            <person name="Brettin T."/>
            <person name="Detter J.C."/>
            <person name="Han C."/>
            <person name="Kuske C.R."/>
            <person name="Schmutz J."/>
            <person name="Larimer F."/>
            <person name="Land M."/>
            <person name="Hauser L."/>
            <person name="Kyrpides N."/>
            <person name="Lykidis A."/>
            <person name="Zhao J.-S."/>
            <person name="Richardson P."/>
        </authorList>
    </citation>
    <scope>NUCLEOTIDE SEQUENCE [LARGE SCALE GENOMIC DNA]</scope>
    <source>
        <strain evidence="3">ATCC 51908 / MS32</strain>
    </source>
</reference>
<dbReference type="Proteomes" id="UP000002168">
    <property type="component" value="Chromosome"/>
</dbReference>
<dbReference type="KEGG" id="swd:Swoo_3426"/>
<evidence type="ECO:0000313" key="3">
    <source>
        <dbReference type="Proteomes" id="UP000002168"/>
    </source>
</evidence>
<dbReference type="EMBL" id="CP000961">
    <property type="protein sequence ID" value="ACA87694.1"/>
    <property type="molecule type" value="Genomic_DNA"/>
</dbReference>
<evidence type="ECO:0000259" key="1">
    <source>
        <dbReference type="Pfam" id="PF13453"/>
    </source>
</evidence>
<dbReference type="eggNOG" id="COG3809">
    <property type="taxonomic scope" value="Bacteria"/>
</dbReference>
<protein>
    <recommendedName>
        <fullName evidence="1">Transcription factor zinc-finger domain-containing protein</fullName>
    </recommendedName>
</protein>
<proteinExistence type="predicted"/>
<sequence>MEKWIFFKGFKMKCPRTNTDLTSVKVGGITVDISEACGGVFFDNHELEHFDEKHERRGQVLVEHLSQFVPPQLNLSERISCPKCTDVVMARHFYSPEHLVEIDECPGCGGIWFDYAELEKLREQFPNQRDRQRVGERFVSQMETSSRYITHQRELESKEELASRLRRRGLYFIDFFLE</sequence>
<dbReference type="InterPro" id="IPR027392">
    <property type="entry name" value="TF_Znf"/>
</dbReference>
<dbReference type="AlphaFoldDB" id="B1KQT8"/>
<dbReference type="Pfam" id="PF13453">
    <property type="entry name" value="Zn_ribbon_TFIIB"/>
    <property type="match status" value="2"/>
</dbReference>